<proteinExistence type="predicted"/>
<evidence type="ECO:0000259" key="6">
    <source>
        <dbReference type="Pfam" id="PF18052"/>
    </source>
</evidence>
<keyword evidence="1" id="KW-0677">Repeat</keyword>
<dbReference type="GO" id="GO:0005524">
    <property type="term" value="F:ATP binding"/>
    <property type="evidence" value="ECO:0007669"/>
    <property type="project" value="UniProtKB-KW"/>
</dbReference>
<evidence type="ECO:0000313" key="8">
    <source>
        <dbReference type="Proteomes" id="UP000467840"/>
    </source>
</evidence>
<dbReference type="Pfam" id="PF00931">
    <property type="entry name" value="NB-ARC"/>
    <property type="match status" value="1"/>
</dbReference>
<accession>A0A6A6NA88</accession>
<evidence type="ECO:0000256" key="2">
    <source>
        <dbReference type="ARBA" id="ARBA00022741"/>
    </source>
</evidence>
<dbReference type="Gene3D" id="3.40.50.300">
    <property type="entry name" value="P-loop containing nucleotide triphosphate hydrolases"/>
    <property type="match status" value="1"/>
</dbReference>
<dbReference type="PANTHER" id="PTHR36766:SF35">
    <property type="entry name" value="DISEASE RESISTANCE PROTEIN RGA3"/>
    <property type="match status" value="1"/>
</dbReference>
<reference evidence="7 8" key="1">
    <citation type="journal article" date="2020" name="Mol. Plant">
        <title>The Chromosome-Based Rubber Tree Genome Provides New Insights into Spurge Genome Evolution and Rubber Biosynthesis.</title>
        <authorList>
            <person name="Liu J."/>
            <person name="Shi C."/>
            <person name="Shi C.C."/>
            <person name="Li W."/>
            <person name="Zhang Q.J."/>
            <person name="Zhang Y."/>
            <person name="Li K."/>
            <person name="Lu H.F."/>
            <person name="Shi C."/>
            <person name="Zhu S.T."/>
            <person name="Xiao Z.Y."/>
            <person name="Nan H."/>
            <person name="Yue Y."/>
            <person name="Zhu X.G."/>
            <person name="Wu Y."/>
            <person name="Hong X.N."/>
            <person name="Fan G.Y."/>
            <person name="Tong Y."/>
            <person name="Zhang D."/>
            <person name="Mao C.L."/>
            <person name="Liu Y.L."/>
            <person name="Hao S.J."/>
            <person name="Liu W.Q."/>
            <person name="Lv M.Q."/>
            <person name="Zhang H.B."/>
            <person name="Liu Y."/>
            <person name="Hu-Tang G.R."/>
            <person name="Wang J.P."/>
            <person name="Wang J.H."/>
            <person name="Sun Y.H."/>
            <person name="Ni S.B."/>
            <person name="Chen W.B."/>
            <person name="Zhang X.C."/>
            <person name="Jiao Y.N."/>
            <person name="Eichler E.E."/>
            <person name="Li G.H."/>
            <person name="Liu X."/>
            <person name="Gao L.Z."/>
        </authorList>
    </citation>
    <scope>NUCLEOTIDE SEQUENCE [LARGE SCALE GENOMIC DNA]</scope>
    <source>
        <strain evidence="8">cv. GT1</strain>
        <tissue evidence="7">Leaf</tissue>
    </source>
</reference>
<comment type="caution">
    <text evidence="7">The sequence shown here is derived from an EMBL/GenBank/DDBJ whole genome shotgun (WGS) entry which is preliminary data.</text>
</comment>
<dbReference type="InterPro" id="IPR041118">
    <property type="entry name" value="Rx_N"/>
</dbReference>
<evidence type="ECO:0000313" key="7">
    <source>
        <dbReference type="EMBL" id="KAF2321139.1"/>
    </source>
</evidence>
<keyword evidence="4" id="KW-0067">ATP-binding</keyword>
<evidence type="ECO:0000259" key="5">
    <source>
        <dbReference type="Pfam" id="PF00931"/>
    </source>
</evidence>
<name>A0A6A6NA88_HEVBR</name>
<dbReference type="SUPFAM" id="SSF52540">
    <property type="entry name" value="P-loop containing nucleoside triphosphate hydrolases"/>
    <property type="match status" value="1"/>
</dbReference>
<protein>
    <recommendedName>
        <fullName evidence="9">Rx N-terminal domain-containing protein</fullName>
    </recommendedName>
</protein>
<dbReference type="InterPro" id="IPR027417">
    <property type="entry name" value="P-loop_NTPase"/>
</dbReference>
<dbReference type="AlphaFoldDB" id="A0A6A6NA88"/>
<evidence type="ECO:0000256" key="4">
    <source>
        <dbReference type="ARBA" id="ARBA00022840"/>
    </source>
</evidence>
<dbReference type="GO" id="GO:0006952">
    <property type="term" value="P:defense response"/>
    <property type="evidence" value="ECO:0007669"/>
    <property type="project" value="UniProtKB-KW"/>
</dbReference>
<dbReference type="PANTHER" id="PTHR36766">
    <property type="entry name" value="PLANT BROAD-SPECTRUM MILDEW RESISTANCE PROTEIN RPW8"/>
    <property type="match status" value="1"/>
</dbReference>
<keyword evidence="3" id="KW-0611">Plant defense</keyword>
<organism evidence="7 8">
    <name type="scientific">Hevea brasiliensis</name>
    <name type="common">Para rubber tree</name>
    <name type="synonym">Siphonia brasiliensis</name>
    <dbReference type="NCBI Taxonomy" id="3981"/>
    <lineage>
        <taxon>Eukaryota</taxon>
        <taxon>Viridiplantae</taxon>
        <taxon>Streptophyta</taxon>
        <taxon>Embryophyta</taxon>
        <taxon>Tracheophyta</taxon>
        <taxon>Spermatophyta</taxon>
        <taxon>Magnoliopsida</taxon>
        <taxon>eudicotyledons</taxon>
        <taxon>Gunneridae</taxon>
        <taxon>Pentapetalae</taxon>
        <taxon>rosids</taxon>
        <taxon>fabids</taxon>
        <taxon>Malpighiales</taxon>
        <taxon>Euphorbiaceae</taxon>
        <taxon>Crotonoideae</taxon>
        <taxon>Micrandreae</taxon>
        <taxon>Hevea</taxon>
    </lineage>
</organism>
<keyword evidence="8" id="KW-1185">Reference proteome</keyword>
<dbReference type="Pfam" id="PF18052">
    <property type="entry name" value="Rx_N"/>
    <property type="match status" value="1"/>
</dbReference>
<keyword evidence="2" id="KW-0547">Nucleotide-binding</keyword>
<sequence length="240" mass="27470">MAEVAFNIAEQVITKLGSVAFQEIELISGAKDDLKKLENSLTTIKAVLIDAEEKQEKSLAVKSWLRRLQDIVYEADELVDEVATNDMQRMVQAQSQGKVVTQLVYNDEKVKNYFEKKMWVCVSEDFDVKLLVKKILECATDEEVPNLELEQLHNRLKEKLGEKRYLLVLDDVWNEDKEKWDGLKDYLSVGAPGSKILVTTRSTRVTLVMGVDFSYILQGLTENEAWDLFEKLAFGRGMVQ</sequence>
<dbReference type="InterPro" id="IPR002182">
    <property type="entry name" value="NB-ARC"/>
</dbReference>
<dbReference type="GO" id="GO:0043531">
    <property type="term" value="F:ADP binding"/>
    <property type="evidence" value="ECO:0007669"/>
    <property type="project" value="InterPro"/>
</dbReference>
<dbReference type="Proteomes" id="UP000467840">
    <property type="component" value="Chromosome 10"/>
</dbReference>
<feature type="domain" description="Disease resistance N-terminal" evidence="6">
    <location>
        <begin position="10"/>
        <end position="95"/>
    </location>
</feature>
<evidence type="ECO:0008006" key="9">
    <source>
        <dbReference type="Google" id="ProtNLM"/>
    </source>
</evidence>
<evidence type="ECO:0000256" key="3">
    <source>
        <dbReference type="ARBA" id="ARBA00022821"/>
    </source>
</evidence>
<evidence type="ECO:0000256" key="1">
    <source>
        <dbReference type="ARBA" id="ARBA00022737"/>
    </source>
</evidence>
<gene>
    <name evidence="7" type="ORF">GH714_034458</name>
</gene>
<dbReference type="EMBL" id="JAAGAX010000003">
    <property type="protein sequence ID" value="KAF2321139.1"/>
    <property type="molecule type" value="Genomic_DNA"/>
</dbReference>
<feature type="domain" description="NB-ARC" evidence="5">
    <location>
        <begin position="99"/>
        <end position="234"/>
    </location>
</feature>